<evidence type="ECO:0000256" key="5">
    <source>
        <dbReference type="ARBA" id="ARBA00023002"/>
    </source>
</evidence>
<dbReference type="InterPro" id="IPR020946">
    <property type="entry name" value="Flavin_mOase-like"/>
</dbReference>
<evidence type="ECO:0000256" key="1">
    <source>
        <dbReference type="ARBA" id="ARBA00009183"/>
    </source>
</evidence>
<evidence type="ECO:0000256" key="3">
    <source>
        <dbReference type="ARBA" id="ARBA00022827"/>
    </source>
</evidence>
<protein>
    <submittedName>
        <fullName evidence="6">Dimethylaniline monooxygenase 2</fullName>
    </submittedName>
</protein>
<dbReference type="SUPFAM" id="SSF51905">
    <property type="entry name" value="FAD/NAD(P)-binding domain"/>
    <property type="match status" value="2"/>
</dbReference>
<sequence>MQQTTAAVIGLGAAGLVALKNLKEQGFDVTGFERSSYIGGLWKYSDGDQLSVLSTTVVNISKERGCFTDFPYPDSVPSYPTATQVHDYLLSYAKHFDLEPHFRLNAPIQQVVFDDQQEQWNVKIEGEEDKYFDKVLIAIGGMIGQPNMPKIEDLEKFQGKSIHVRYFKRPLDFAGKRVMVVGFGNSAADTSTQLAGIADKIYLAHRHGARVLPRNYKGGPIDHTHSLRLFNLQCLILKYLPHAGERFFDNFLKSLQNKSFNIRPEWGFEPAQKVPMVSDNLVNYLEAGKIESTKGVRRIIDFRTVELDDGRHIEVDSIIWCTGYKSDFSIVDPRFDPTVPPRPTWSSAQGANGKSLFRLYLNVFSAEKPESLAFLGNVHFAASGFQIFDMASMAIAQVWKEASELPSKDQIGHAVAKHHDWLADMASHGYNVSPGNVDAGPWMEVMSDLAGTGVNQYLGYGWKGWWFWVTNTRFCNLLMGGIWSPCIYRVFDGKRTKWDGARNVIAKINGKAGEDMKSK</sequence>
<dbReference type="AlphaFoldDB" id="A0A6A5QFS8"/>
<keyword evidence="6" id="KW-0503">Monooxygenase</keyword>
<evidence type="ECO:0000313" key="7">
    <source>
        <dbReference type="Proteomes" id="UP000800096"/>
    </source>
</evidence>
<dbReference type="GO" id="GO:0050661">
    <property type="term" value="F:NADP binding"/>
    <property type="evidence" value="ECO:0007669"/>
    <property type="project" value="InterPro"/>
</dbReference>
<dbReference type="GO" id="GO:0004499">
    <property type="term" value="F:N,N-dimethylaniline monooxygenase activity"/>
    <property type="evidence" value="ECO:0007669"/>
    <property type="project" value="InterPro"/>
</dbReference>
<dbReference type="InterPro" id="IPR036188">
    <property type="entry name" value="FAD/NAD-bd_sf"/>
</dbReference>
<accession>A0A6A5QFS8</accession>
<evidence type="ECO:0000256" key="4">
    <source>
        <dbReference type="ARBA" id="ARBA00022857"/>
    </source>
</evidence>
<dbReference type="PRINTS" id="PR00370">
    <property type="entry name" value="FMOXYGENASE"/>
</dbReference>
<keyword evidence="7" id="KW-1185">Reference proteome</keyword>
<organism evidence="6 7">
    <name type="scientific">Ampelomyces quisqualis</name>
    <name type="common">Powdery mildew agent</name>
    <dbReference type="NCBI Taxonomy" id="50730"/>
    <lineage>
        <taxon>Eukaryota</taxon>
        <taxon>Fungi</taxon>
        <taxon>Dikarya</taxon>
        <taxon>Ascomycota</taxon>
        <taxon>Pezizomycotina</taxon>
        <taxon>Dothideomycetes</taxon>
        <taxon>Pleosporomycetidae</taxon>
        <taxon>Pleosporales</taxon>
        <taxon>Pleosporineae</taxon>
        <taxon>Phaeosphaeriaceae</taxon>
        <taxon>Ampelomyces</taxon>
    </lineage>
</organism>
<name>A0A6A5QFS8_AMPQU</name>
<proteinExistence type="inferred from homology"/>
<gene>
    <name evidence="6" type="ORF">BDU57DRAFT_549540</name>
</gene>
<keyword evidence="4" id="KW-0521">NADP</keyword>
<keyword evidence="2" id="KW-0285">Flavoprotein</keyword>
<evidence type="ECO:0000313" key="6">
    <source>
        <dbReference type="EMBL" id="KAF1914343.1"/>
    </source>
</evidence>
<reference evidence="6" key="1">
    <citation type="journal article" date="2020" name="Stud. Mycol.">
        <title>101 Dothideomycetes genomes: a test case for predicting lifestyles and emergence of pathogens.</title>
        <authorList>
            <person name="Haridas S."/>
            <person name="Albert R."/>
            <person name="Binder M."/>
            <person name="Bloem J."/>
            <person name="Labutti K."/>
            <person name="Salamov A."/>
            <person name="Andreopoulos B."/>
            <person name="Baker S."/>
            <person name="Barry K."/>
            <person name="Bills G."/>
            <person name="Bluhm B."/>
            <person name="Cannon C."/>
            <person name="Castanera R."/>
            <person name="Culley D."/>
            <person name="Daum C."/>
            <person name="Ezra D."/>
            <person name="Gonzalez J."/>
            <person name="Henrissat B."/>
            <person name="Kuo A."/>
            <person name="Liang C."/>
            <person name="Lipzen A."/>
            <person name="Lutzoni F."/>
            <person name="Magnuson J."/>
            <person name="Mondo S."/>
            <person name="Nolan M."/>
            <person name="Ohm R."/>
            <person name="Pangilinan J."/>
            <person name="Park H.-J."/>
            <person name="Ramirez L."/>
            <person name="Alfaro M."/>
            <person name="Sun H."/>
            <person name="Tritt A."/>
            <person name="Yoshinaga Y."/>
            <person name="Zwiers L.-H."/>
            <person name="Turgeon B."/>
            <person name="Goodwin S."/>
            <person name="Spatafora J."/>
            <person name="Crous P."/>
            <person name="Grigoriev I."/>
        </authorList>
    </citation>
    <scope>NUCLEOTIDE SEQUENCE</scope>
    <source>
        <strain evidence="6">HMLAC05119</strain>
    </source>
</reference>
<dbReference type="GO" id="GO:0050660">
    <property type="term" value="F:flavin adenine dinucleotide binding"/>
    <property type="evidence" value="ECO:0007669"/>
    <property type="project" value="InterPro"/>
</dbReference>
<dbReference type="Gene3D" id="3.50.50.60">
    <property type="entry name" value="FAD/NAD(P)-binding domain"/>
    <property type="match status" value="1"/>
</dbReference>
<dbReference type="EMBL" id="ML979137">
    <property type="protein sequence ID" value="KAF1914343.1"/>
    <property type="molecule type" value="Genomic_DNA"/>
</dbReference>
<dbReference type="PIRSF" id="PIRSF000332">
    <property type="entry name" value="FMO"/>
    <property type="match status" value="1"/>
</dbReference>
<keyword evidence="3" id="KW-0274">FAD</keyword>
<comment type="similarity">
    <text evidence="1">Belongs to the FMO family.</text>
</comment>
<dbReference type="InterPro" id="IPR000960">
    <property type="entry name" value="Flavin_mOase"/>
</dbReference>
<dbReference type="Proteomes" id="UP000800096">
    <property type="component" value="Unassembled WGS sequence"/>
</dbReference>
<dbReference type="Pfam" id="PF00743">
    <property type="entry name" value="FMO-like"/>
    <property type="match status" value="1"/>
</dbReference>
<dbReference type="InterPro" id="IPR050346">
    <property type="entry name" value="FMO-like"/>
</dbReference>
<keyword evidence="5" id="KW-0560">Oxidoreductase</keyword>
<dbReference type="OrthoDB" id="66881at2759"/>
<evidence type="ECO:0000256" key="2">
    <source>
        <dbReference type="ARBA" id="ARBA00022630"/>
    </source>
</evidence>
<dbReference type="PANTHER" id="PTHR23023">
    <property type="entry name" value="DIMETHYLANILINE MONOOXYGENASE"/>
    <property type="match status" value="1"/>
</dbReference>